<dbReference type="PANTHER" id="PTHR11785:SF348">
    <property type="entry name" value="ASC-TYPE AMINO ACID TRANSPORTER 2"/>
    <property type="match status" value="1"/>
</dbReference>
<reference evidence="10 11" key="1">
    <citation type="journal article" date="2007" name="Nature">
        <title>Genome of the marsupial Monodelphis domestica reveals innovation in non-coding sequences.</title>
        <authorList>
            <person name="Mikkelsen T.S."/>
            <person name="Wakefield M.J."/>
            <person name="Aken B."/>
            <person name="Amemiya C.T."/>
            <person name="Chang J.L."/>
            <person name="Duke S."/>
            <person name="Garber M."/>
            <person name="Gentles A.J."/>
            <person name="Goodstadt L."/>
            <person name="Heger A."/>
            <person name="Jurka J."/>
            <person name="Kamal M."/>
            <person name="Mauceli E."/>
            <person name="Searle S.M."/>
            <person name="Sharpe T."/>
            <person name="Baker M.L."/>
            <person name="Batzer M.A."/>
            <person name="Benos P.V."/>
            <person name="Belov K."/>
            <person name="Clamp M."/>
            <person name="Cook A."/>
            <person name="Cuff J."/>
            <person name="Das R."/>
            <person name="Davidow L."/>
            <person name="Deakin J.E."/>
            <person name="Fazzari M.J."/>
            <person name="Glass J.L."/>
            <person name="Grabherr M."/>
            <person name="Greally J.M."/>
            <person name="Gu W."/>
            <person name="Hore T.A."/>
            <person name="Huttley G.A."/>
            <person name="Kleber M."/>
            <person name="Jirtle R.L."/>
            <person name="Koina E."/>
            <person name="Lee J.T."/>
            <person name="Mahony S."/>
            <person name="Marra M.A."/>
            <person name="Miller R.D."/>
            <person name="Nicholls R.D."/>
            <person name="Oda M."/>
            <person name="Papenfuss A.T."/>
            <person name="Parra Z.E."/>
            <person name="Pollock D.D."/>
            <person name="Ray D.A."/>
            <person name="Schein J.E."/>
            <person name="Speed T.P."/>
            <person name="Thompson K."/>
            <person name="VandeBerg J.L."/>
            <person name="Wade C.M."/>
            <person name="Walker J.A."/>
            <person name="Waters P.D."/>
            <person name="Webber C."/>
            <person name="Weidman J.R."/>
            <person name="Xie X."/>
            <person name="Zody M.C."/>
            <person name="Baldwin J."/>
            <person name="Abdouelleil A."/>
            <person name="Abdulkadir J."/>
            <person name="Abebe A."/>
            <person name="Abera B."/>
            <person name="Abreu J."/>
            <person name="Acer S.C."/>
            <person name="Aftuck L."/>
            <person name="Alexander A."/>
            <person name="An P."/>
            <person name="Anderson E."/>
            <person name="Anderson S."/>
            <person name="Arachi H."/>
            <person name="Azer M."/>
            <person name="Bachantsang P."/>
            <person name="Barry A."/>
            <person name="Bayul T."/>
            <person name="Berlin A."/>
            <person name="Bessette D."/>
            <person name="Bloom T."/>
            <person name="Bloom T."/>
            <person name="Boguslavskiy L."/>
            <person name="Bonnet C."/>
            <person name="Boukhgalter B."/>
            <person name="Bourzgui I."/>
            <person name="Brown A."/>
            <person name="Cahill P."/>
            <person name="Channer S."/>
            <person name="Cheshatsang Y."/>
            <person name="Chuda L."/>
            <person name="Citroen M."/>
            <person name="Collymore A."/>
            <person name="Cooke P."/>
            <person name="Costello M."/>
            <person name="D'Aco K."/>
            <person name="Daza R."/>
            <person name="De Haan G."/>
            <person name="DeGray S."/>
            <person name="DeMaso C."/>
            <person name="Dhargay N."/>
            <person name="Dooley K."/>
            <person name="Dooley E."/>
            <person name="Doricent M."/>
            <person name="Dorje P."/>
            <person name="Dorjee K."/>
            <person name="Dupes A."/>
            <person name="Elong R."/>
            <person name="Falk J."/>
            <person name="Farina A."/>
            <person name="Faro S."/>
            <person name="Ferguson D."/>
            <person name="Fisher S."/>
            <person name="Foley C.D."/>
            <person name="Franke A."/>
            <person name="Friedrich D."/>
            <person name="Gadbois L."/>
            <person name="Gearin G."/>
            <person name="Gearin C.R."/>
            <person name="Giannoukos G."/>
            <person name="Goode T."/>
            <person name="Graham J."/>
            <person name="Grandbois E."/>
            <person name="Grewal S."/>
            <person name="Gyaltsen K."/>
            <person name="Hafez N."/>
            <person name="Hagos B."/>
            <person name="Hall J."/>
            <person name="Henson C."/>
            <person name="Hollinger A."/>
            <person name="Honan T."/>
            <person name="Huard M.D."/>
            <person name="Hughes L."/>
            <person name="Hurhula B."/>
            <person name="Husby M.E."/>
            <person name="Kamat A."/>
            <person name="Kanga B."/>
            <person name="Kashin S."/>
            <person name="Khazanovich D."/>
            <person name="Kisner P."/>
            <person name="Lance K."/>
            <person name="Lara M."/>
            <person name="Lee W."/>
            <person name="Lennon N."/>
            <person name="Letendre F."/>
            <person name="LeVine R."/>
            <person name="Lipovsky A."/>
            <person name="Liu X."/>
            <person name="Liu J."/>
            <person name="Liu S."/>
            <person name="Lokyitsang T."/>
            <person name="Lokyitsang Y."/>
            <person name="Lubonja R."/>
            <person name="Lui A."/>
            <person name="MacDonald P."/>
            <person name="Magnisalis V."/>
            <person name="Maru K."/>
            <person name="Matthews C."/>
            <person name="McCusker W."/>
            <person name="McDonough S."/>
            <person name="Mehta T."/>
            <person name="Meldrim J."/>
            <person name="Meneus L."/>
            <person name="Mihai O."/>
            <person name="Mihalev A."/>
            <person name="Mihova T."/>
            <person name="Mittelman R."/>
            <person name="Mlenga V."/>
            <person name="Montmayeur A."/>
            <person name="Mulrain L."/>
            <person name="Navidi A."/>
            <person name="Naylor J."/>
            <person name="Negash T."/>
            <person name="Nguyen T."/>
            <person name="Nguyen N."/>
            <person name="Nicol R."/>
            <person name="Norbu C."/>
            <person name="Norbu N."/>
            <person name="Novod N."/>
            <person name="O'Neill B."/>
            <person name="Osman S."/>
            <person name="Markiewicz E."/>
            <person name="Oyono O.L."/>
            <person name="Patti C."/>
            <person name="Phunkhang P."/>
            <person name="Pierre F."/>
            <person name="Priest M."/>
            <person name="Raghuraman S."/>
            <person name="Rege F."/>
            <person name="Reyes R."/>
            <person name="Rise C."/>
            <person name="Rogov P."/>
            <person name="Ross K."/>
            <person name="Ryan E."/>
            <person name="Settipalli S."/>
            <person name="Shea T."/>
            <person name="Sherpa N."/>
            <person name="Shi L."/>
            <person name="Shih D."/>
            <person name="Sparrow T."/>
            <person name="Spaulding J."/>
            <person name="Stalker J."/>
            <person name="Stange-Thomann N."/>
            <person name="Stavropoulos S."/>
            <person name="Stone C."/>
            <person name="Strader C."/>
            <person name="Tesfaye S."/>
            <person name="Thomson T."/>
            <person name="Thoulutsang Y."/>
            <person name="Thoulutsang D."/>
            <person name="Topham K."/>
            <person name="Topping I."/>
            <person name="Tsamla T."/>
            <person name="Vassiliev H."/>
            <person name="Vo A."/>
            <person name="Wangchuk T."/>
            <person name="Wangdi T."/>
            <person name="Weiand M."/>
            <person name="Wilkinson J."/>
            <person name="Wilson A."/>
            <person name="Yadav S."/>
            <person name="Young G."/>
            <person name="Yu Q."/>
            <person name="Zembek L."/>
            <person name="Zhong D."/>
            <person name="Zimmer A."/>
            <person name="Zwirko Z."/>
            <person name="Jaffe D.B."/>
            <person name="Alvarez P."/>
            <person name="Brockman W."/>
            <person name="Butler J."/>
            <person name="Chin C."/>
            <person name="Gnerre S."/>
            <person name="MacCallum I."/>
            <person name="Graves J.A."/>
            <person name="Ponting C.P."/>
            <person name="Breen M."/>
            <person name="Samollow P.B."/>
            <person name="Lander E.S."/>
            <person name="Lindblad-Toh K."/>
        </authorList>
    </citation>
    <scope>NUCLEOTIDE SEQUENCE [LARGE SCALE GENOMIC DNA]</scope>
</reference>
<keyword evidence="6 9" id="KW-1133">Transmembrane helix</keyword>
<dbReference type="PANTHER" id="PTHR11785">
    <property type="entry name" value="AMINO ACID TRANSPORTER"/>
    <property type="match status" value="1"/>
</dbReference>
<dbReference type="AlphaFoldDB" id="F7AJ24"/>
<evidence type="ECO:0000256" key="7">
    <source>
        <dbReference type="ARBA" id="ARBA00023136"/>
    </source>
</evidence>
<feature type="transmembrane region" description="Helical" evidence="9">
    <location>
        <begin position="240"/>
        <end position="262"/>
    </location>
</feature>
<evidence type="ECO:0000256" key="8">
    <source>
        <dbReference type="ARBA" id="ARBA00023157"/>
    </source>
</evidence>
<keyword evidence="3" id="KW-0813">Transport</keyword>
<feature type="transmembrane region" description="Helical" evidence="9">
    <location>
        <begin position="335"/>
        <end position="352"/>
    </location>
</feature>
<feature type="transmembrane region" description="Helical" evidence="9">
    <location>
        <begin position="88"/>
        <end position="115"/>
    </location>
</feature>
<keyword evidence="11" id="KW-1185">Reference proteome</keyword>
<dbReference type="HOGENOM" id="CLU_007946_3_0_1"/>
<dbReference type="GeneTree" id="ENSGT00940000163578"/>
<evidence type="ECO:0000313" key="10">
    <source>
        <dbReference type="Ensembl" id="ENSMODP00000007458.2"/>
    </source>
</evidence>
<dbReference type="PIRSF" id="PIRSF006060">
    <property type="entry name" value="AA_transporter"/>
    <property type="match status" value="1"/>
</dbReference>
<dbReference type="OrthoDB" id="5982228at2759"/>
<dbReference type="GeneID" id="100026114"/>
<comment type="similarity">
    <text evidence="2">Belongs to the amino acid-polyamine-organocation (APC) superfamily.</text>
</comment>
<evidence type="ECO:0000256" key="9">
    <source>
        <dbReference type="SAM" id="Phobius"/>
    </source>
</evidence>
<feature type="transmembrane region" description="Helical" evidence="9">
    <location>
        <begin position="358"/>
        <end position="378"/>
    </location>
</feature>
<keyword evidence="8" id="KW-1015">Disulfide bond</keyword>
<evidence type="ECO:0000256" key="2">
    <source>
        <dbReference type="ARBA" id="ARBA00009523"/>
    </source>
</evidence>
<gene>
    <name evidence="10" type="primary">SLC7A13</name>
</gene>
<feature type="transmembrane region" description="Helical" evidence="9">
    <location>
        <begin position="288"/>
        <end position="314"/>
    </location>
</feature>
<organism evidence="10 11">
    <name type="scientific">Monodelphis domestica</name>
    <name type="common">Gray short-tailed opossum</name>
    <dbReference type="NCBI Taxonomy" id="13616"/>
    <lineage>
        <taxon>Eukaryota</taxon>
        <taxon>Metazoa</taxon>
        <taxon>Chordata</taxon>
        <taxon>Craniata</taxon>
        <taxon>Vertebrata</taxon>
        <taxon>Euteleostomi</taxon>
        <taxon>Mammalia</taxon>
        <taxon>Metatheria</taxon>
        <taxon>Didelphimorphia</taxon>
        <taxon>Didelphidae</taxon>
        <taxon>Monodelphis</taxon>
    </lineage>
</organism>
<evidence type="ECO:0000256" key="5">
    <source>
        <dbReference type="ARBA" id="ARBA00022692"/>
    </source>
</evidence>
<evidence type="ECO:0000256" key="1">
    <source>
        <dbReference type="ARBA" id="ARBA00004424"/>
    </source>
</evidence>
<feature type="transmembrane region" description="Helical" evidence="9">
    <location>
        <begin position="12"/>
        <end position="34"/>
    </location>
</feature>
<dbReference type="eggNOG" id="KOG1287">
    <property type="taxonomic scope" value="Eukaryota"/>
</dbReference>
<dbReference type="InParanoid" id="F7AJ24"/>
<dbReference type="FunCoup" id="F7AJ24">
    <property type="interactions" value="4"/>
</dbReference>
<dbReference type="Ensembl" id="ENSMODT00000007607.3">
    <property type="protein sequence ID" value="ENSMODP00000007458.2"/>
    <property type="gene ID" value="ENSMODG00000006024.3"/>
</dbReference>
<name>F7AJ24_MONDO</name>
<dbReference type="Proteomes" id="UP000002280">
    <property type="component" value="Chromosome 3"/>
</dbReference>
<dbReference type="OMA" id="SIWVACA"/>
<feature type="transmembrane region" description="Helical" evidence="9">
    <location>
        <begin position="165"/>
        <end position="184"/>
    </location>
</feature>
<comment type="subcellular location">
    <subcellularLocation>
        <location evidence="1">Apical cell membrane</location>
        <topology evidence="1">Multi-pass membrane protein</topology>
    </subcellularLocation>
</comment>
<sequence length="481" mass="53140">MDIGNKTQIQRVIGYFHGVTFLLSSIIGAGIFIAPKGVLKYSSLNVEVTLSIWVACAMVAMTAALTYAEVGTTFPRSGAQFYILKRSLGAPFVFFCLWIELFMIPAGIAGRTLLLTEYVIQPFYDGCSAPALPKKCLALAILWSLGILSVQGVNKVTWFQTISMMMKVTVLCLIALSGAVLLVLRKDNSIRLRDAFGSDLPNASQIPEALFQGLYAYSGWQILISIAGELKNPAKNIPKCLFTALPLVAILYLLVNISYLTVLTPKEIITSDAVAMTWTDRVIPSCQWIISVGVSTSVLSGLLSTIFSASRLCYCASLEGQMPLLFSMLNNHSSPALSVIQIIIFASIMIIPSDLLRLINLIGYIQSIQVGLIVIGLIKMRYQEPDLPRPFKVHLSFAFGTLITSFLLVLTPIIQSPKIYHIYILFFILAGFLLYMVFVHCKFYFGWLDKVTCYLQLLLNVAPPDGPEEYVSEEITSKKVF</sequence>
<dbReference type="STRING" id="13616.ENSMODP00000007458"/>
<keyword evidence="5 9" id="KW-0812">Transmembrane</keyword>
<keyword evidence="7 9" id="KW-0472">Membrane</keyword>
<feature type="transmembrane region" description="Helical" evidence="9">
    <location>
        <begin position="390"/>
        <end position="414"/>
    </location>
</feature>
<dbReference type="KEGG" id="mdo:100026114"/>
<accession>F7AJ24</accession>
<evidence type="ECO:0000313" key="11">
    <source>
        <dbReference type="Proteomes" id="UP000002280"/>
    </source>
</evidence>
<proteinExistence type="inferred from homology"/>
<dbReference type="GO" id="GO:0016324">
    <property type="term" value="C:apical plasma membrane"/>
    <property type="evidence" value="ECO:0007669"/>
    <property type="project" value="UniProtKB-SubCell"/>
</dbReference>
<dbReference type="FunFam" id="1.20.1740.10:FF:000036">
    <property type="entry name" value="Solute carrier family 7 member 13"/>
    <property type="match status" value="1"/>
</dbReference>
<dbReference type="Bgee" id="ENSMODG00000006024">
    <property type="expression patterns" value="Expressed in kidney and 2 other cell types or tissues"/>
</dbReference>
<dbReference type="InterPro" id="IPR002293">
    <property type="entry name" value="AA/rel_permease1"/>
</dbReference>
<reference evidence="10" key="2">
    <citation type="submission" date="2025-08" db="UniProtKB">
        <authorList>
            <consortium name="Ensembl"/>
        </authorList>
    </citation>
    <scope>IDENTIFICATION</scope>
</reference>
<feature type="transmembrane region" description="Helical" evidence="9">
    <location>
        <begin position="46"/>
        <end position="68"/>
    </location>
</feature>
<dbReference type="CTD" id="157724"/>
<dbReference type="GO" id="GO:0015179">
    <property type="term" value="F:L-amino acid transmembrane transporter activity"/>
    <property type="evidence" value="ECO:0000318"/>
    <property type="project" value="GO_Central"/>
</dbReference>
<dbReference type="GO" id="GO:0003333">
    <property type="term" value="P:amino acid transmembrane transport"/>
    <property type="evidence" value="ECO:0000318"/>
    <property type="project" value="GO_Central"/>
</dbReference>
<feature type="transmembrane region" description="Helical" evidence="9">
    <location>
        <begin position="420"/>
        <end position="438"/>
    </location>
</feature>
<evidence type="ECO:0000256" key="3">
    <source>
        <dbReference type="ARBA" id="ARBA00022448"/>
    </source>
</evidence>
<dbReference type="Pfam" id="PF13520">
    <property type="entry name" value="AA_permease_2"/>
    <property type="match status" value="1"/>
</dbReference>
<dbReference type="InterPro" id="IPR050598">
    <property type="entry name" value="AminoAcid_Transporter"/>
</dbReference>
<evidence type="ECO:0000256" key="4">
    <source>
        <dbReference type="ARBA" id="ARBA00022475"/>
    </source>
</evidence>
<reference evidence="10" key="3">
    <citation type="submission" date="2025-09" db="UniProtKB">
        <authorList>
            <consortium name="Ensembl"/>
        </authorList>
    </citation>
    <scope>IDENTIFICATION</scope>
</reference>
<dbReference type="Gene3D" id="1.20.1740.10">
    <property type="entry name" value="Amino acid/polyamine transporter I"/>
    <property type="match status" value="1"/>
</dbReference>
<protein>
    <submittedName>
        <fullName evidence="10">Solute carrier family 7 member 13</fullName>
    </submittedName>
</protein>
<keyword evidence="4" id="KW-1003">Cell membrane</keyword>
<evidence type="ECO:0000256" key="6">
    <source>
        <dbReference type="ARBA" id="ARBA00022989"/>
    </source>
</evidence>